<keyword evidence="11" id="KW-0472">Membrane</keyword>
<evidence type="ECO:0000256" key="2">
    <source>
        <dbReference type="ARBA" id="ARBA00009450"/>
    </source>
</evidence>
<comment type="similarity">
    <text evidence="2">Belongs to the BexD/CtrA/VexA family.</text>
</comment>
<dbReference type="InterPro" id="IPR003715">
    <property type="entry name" value="Poly_export_N"/>
</dbReference>
<dbReference type="Pfam" id="PF02563">
    <property type="entry name" value="Poly_export"/>
    <property type="match status" value="1"/>
</dbReference>
<keyword evidence="10" id="KW-0626">Porin</keyword>
<dbReference type="Gene3D" id="3.10.560.10">
    <property type="entry name" value="Outer membrane lipoprotein wza domain like"/>
    <property type="match status" value="2"/>
</dbReference>
<comment type="caution">
    <text evidence="18">The sequence shown here is derived from an EMBL/GenBank/DDBJ whole genome shotgun (WGS) entry which is preliminary data.</text>
</comment>
<feature type="domain" description="SLBB" evidence="17">
    <location>
        <begin position="207"/>
        <end position="285"/>
    </location>
</feature>
<evidence type="ECO:0000313" key="18">
    <source>
        <dbReference type="EMBL" id="PIZ14501.1"/>
    </source>
</evidence>
<keyword evidence="6" id="KW-0812">Transmembrane</keyword>
<evidence type="ECO:0000259" key="16">
    <source>
        <dbReference type="Pfam" id="PF02563"/>
    </source>
</evidence>
<dbReference type="EMBL" id="PFMR01000342">
    <property type="protein sequence ID" value="PIZ14501.1"/>
    <property type="molecule type" value="Genomic_DNA"/>
</dbReference>
<keyword evidence="13" id="KW-0998">Cell outer membrane</keyword>
<evidence type="ECO:0000256" key="13">
    <source>
        <dbReference type="ARBA" id="ARBA00023237"/>
    </source>
</evidence>
<proteinExistence type="inferred from homology"/>
<organism evidence="18 19">
    <name type="scientific">Candidatus Desantisbacteria bacterium CG_4_10_14_0_8_um_filter_48_22</name>
    <dbReference type="NCBI Taxonomy" id="1974543"/>
    <lineage>
        <taxon>Bacteria</taxon>
        <taxon>Candidatus Desantisiibacteriota</taxon>
    </lineage>
</organism>
<evidence type="ECO:0000256" key="6">
    <source>
        <dbReference type="ARBA" id="ARBA00022692"/>
    </source>
</evidence>
<keyword evidence="4" id="KW-1134">Transmembrane beta strand</keyword>
<evidence type="ECO:0000259" key="17">
    <source>
        <dbReference type="Pfam" id="PF22461"/>
    </source>
</evidence>
<dbReference type="InterPro" id="IPR054765">
    <property type="entry name" value="SLBB_dom"/>
</dbReference>
<dbReference type="GO" id="GO:0015159">
    <property type="term" value="F:polysaccharide transmembrane transporter activity"/>
    <property type="evidence" value="ECO:0007669"/>
    <property type="project" value="InterPro"/>
</dbReference>
<dbReference type="Proteomes" id="UP000229307">
    <property type="component" value="Unassembled WGS sequence"/>
</dbReference>
<evidence type="ECO:0000256" key="8">
    <source>
        <dbReference type="ARBA" id="ARBA00023047"/>
    </source>
</evidence>
<keyword evidence="7 15" id="KW-0732">Signal</keyword>
<dbReference type="InterPro" id="IPR049712">
    <property type="entry name" value="Poly_export"/>
</dbReference>
<evidence type="ECO:0000256" key="15">
    <source>
        <dbReference type="SAM" id="SignalP"/>
    </source>
</evidence>
<feature type="domain" description="Polysaccharide export protein N-terminal" evidence="16">
    <location>
        <begin position="41"/>
        <end position="113"/>
    </location>
</feature>
<keyword evidence="3" id="KW-0813">Transport</keyword>
<evidence type="ECO:0000256" key="14">
    <source>
        <dbReference type="ARBA" id="ARBA00023288"/>
    </source>
</evidence>
<keyword evidence="14" id="KW-0449">Lipoprotein</keyword>
<feature type="domain" description="SLBB" evidence="17">
    <location>
        <begin position="119"/>
        <end position="198"/>
    </location>
</feature>
<evidence type="ECO:0000256" key="9">
    <source>
        <dbReference type="ARBA" id="ARBA00023065"/>
    </source>
</evidence>
<keyword evidence="5" id="KW-0762">Sugar transport</keyword>
<gene>
    <name evidence="18" type="ORF">COY52_12365</name>
</gene>
<comment type="subcellular location">
    <subcellularLocation>
        <location evidence="1">Cell outer membrane</location>
        <topology evidence="1">Multi-pass membrane protein</topology>
    </subcellularLocation>
</comment>
<evidence type="ECO:0000256" key="4">
    <source>
        <dbReference type="ARBA" id="ARBA00022452"/>
    </source>
</evidence>
<dbReference type="AlphaFoldDB" id="A0A2M7S4J0"/>
<evidence type="ECO:0000256" key="1">
    <source>
        <dbReference type="ARBA" id="ARBA00004571"/>
    </source>
</evidence>
<evidence type="ECO:0000256" key="11">
    <source>
        <dbReference type="ARBA" id="ARBA00023136"/>
    </source>
</evidence>
<evidence type="ECO:0000256" key="7">
    <source>
        <dbReference type="ARBA" id="ARBA00022729"/>
    </source>
</evidence>
<dbReference type="PANTHER" id="PTHR33619:SF3">
    <property type="entry name" value="POLYSACCHARIDE EXPORT PROTEIN GFCE-RELATED"/>
    <property type="match status" value="1"/>
</dbReference>
<dbReference type="PANTHER" id="PTHR33619">
    <property type="entry name" value="POLYSACCHARIDE EXPORT PROTEIN GFCE-RELATED"/>
    <property type="match status" value="1"/>
</dbReference>
<feature type="chain" id="PRO_5014993093" description="Soluble ligand binding domain-containing protein" evidence="15">
    <location>
        <begin position="21"/>
        <end position="321"/>
    </location>
</feature>
<accession>A0A2M7S4J0</accession>
<name>A0A2M7S4J0_9BACT</name>
<protein>
    <recommendedName>
        <fullName evidence="20">Soluble ligand binding domain-containing protein</fullName>
    </recommendedName>
</protein>
<evidence type="ECO:0008006" key="20">
    <source>
        <dbReference type="Google" id="ProtNLM"/>
    </source>
</evidence>
<evidence type="ECO:0000256" key="3">
    <source>
        <dbReference type="ARBA" id="ARBA00022448"/>
    </source>
</evidence>
<dbReference type="GO" id="GO:0046930">
    <property type="term" value="C:pore complex"/>
    <property type="evidence" value="ECO:0007669"/>
    <property type="project" value="UniProtKB-KW"/>
</dbReference>
<evidence type="ECO:0000256" key="5">
    <source>
        <dbReference type="ARBA" id="ARBA00022597"/>
    </source>
</evidence>
<feature type="signal peptide" evidence="15">
    <location>
        <begin position="1"/>
        <end position="20"/>
    </location>
</feature>
<dbReference type="GO" id="GO:0009279">
    <property type="term" value="C:cell outer membrane"/>
    <property type="evidence" value="ECO:0007669"/>
    <property type="project" value="UniProtKB-SubCell"/>
</dbReference>
<evidence type="ECO:0000256" key="10">
    <source>
        <dbReference type="ARBA" id="ARBA00023114"/>
    </source>
</evidence>
<evidence type="ECO:0000313" key="19">
    <source>
        <dbReference type="Proteomes" id="UP000229307"/>
    </source>
</evidence>
<keyword evidence="8" id="KW-0625">Polysaccharide transport</keyword>
<dbReference type="Pfam" id="PF22461">
    <property type="entry name" value="SLBB_2"/>
    <property type="match status" value="2"/>
</dbReference>
<dbReference type="GO" id="GO:0006811">
    <property type="term" value="P:monoatomic ion transport"/>
    <property type="evidence" value="ECO:0007669"/>
    <property type="project" value="UniProtKB-KW"/>
</dbReference>
<evidence type="ECO:0000256" key="12">
    <source>
        <dbReference type="ARBA" id="ARBA00023139"/>
    </source>
</evidence>
<keyword evidence="12" id="KW-0564">Palmitate</keyword>
<dbReference type="GO" id="GO:0015288">
    <property type="term" value="F:porin activity"/>
    <property type="evidence" value="ECO:0007669"/>
    <property type="project" value="UniProtKB-KW"/>
</dbReference>
<sequence>MLRKLFIFCFILFTAVCLQAGEMPAAVTGQPQSDTSAQGPVYEYLIDAGDILEISVWGYDELTRDVIVRPDGKISYILVGDIAAKNQTPVSLAASIQARISEYVKKPKVTIILKKTGDKKVFLLGSVRAPGSYAHMQGEGLLEALSEAGGLTREASPGEVKIFRKNTSGIELVDFEDLLSADTQSRNVQLQPGDVVYVPELTKSRGVFIFGEVPQPGLYDERRAPTLLALIACAGGLKASASPSSIRVVRGDVNPKTIHANFDRALSRPGPKEDIALLSGDIVYVPRSVLGNVTTFASQILPPLQVIYYLNYIIKEVMDLP</sequence>
<reference evidence="19" key="1">
    <citation type="submission" date="2017-09" db="EMBL/GenBank/DDBJ databases">
        <title>Depth-based differentiation of microbial function through sediment-hosted aquifers and enrichment of novel symbionts in the deep terrestrial subsurface.</title>
        <authorList>
            <person name="Probst A.J."/>
            <person name="Ladd B."/>
            <person name="Jarett J.K."/>
            <person name="Geller-Mcgrath D.E."/>
            <person name="Sieber C.M.K."/>
            <person name="Emerson J.B."/>
            <person name="Anantharaman K."/>
            <person name="Thomas B.C."/>
            <person name="Malmstrom R."/>
            <person name="Stieglmeier M."/>
            <person name="Klingl A."/>
            <person name="Woyke T."/>
            <person name="Ryan C.M."/>
            <person name="Banfield J.F."/>
        </authorList>
    </citation>
    <scope>NUCLEOTIDE SEQUENCE [LARGE SCALE GENOMIC DNA]</scope>
</reference>
<keyword evidence="9" id="KW-0406">Ion transport</keyword>